<dbReference type="Gene3D" id="3.40.50.40">
    <property type="match status" value="1"/>
</dbReference>
<gene>
    <name evidence="9" type="ORF">D7S86_14155</name>
</gene>
<comment type="similarity">
    <text evidence="1">Belongs to the asparaginase 1 family.</text>
</comment>
<evidence type="ECO:0000256" key="6">
    <source>
        <dbReference type="PROSITE-ProRule" id="PRU10100"/>
    </source>
</evidence>
<accession>A0A494XXX4</accession>
<dbReference type="InterPro" id="IPR020827">
    <property type="entry name" value="Asparaginase/glutaminase_AS1"/>
</dbReference>
<dbReference type="Pfam" id="PF17763">
    <property type="entry name" value="Asparaginase_C"/>
    <property type="match status" value="1"/>
</dbReference>
<feature type="active site" evidence="5">
    <location>
        <position position="19"/>
    </location>
</feature>
<proteinExistence type="inferred from homology"/>
<dbReference type="PROSITE" id="PS51732">
    <property type="entry name" value="ASN_GLN_ASE_3"/>
    <property type="match status" value="1"/>
</dbReference>
<evidence type="ECO:0000313" key="9">
    <source>
        <dbReference type="EMBL" id="RKP54775.1"/>
    </source>
</evidence>
<dbReference type="InterPro" id="IPR040919">
    <property type="entry name" value="Asparaginase_C"/>
</dbReference>
<dbReference type="PIRSF" id="PIRSF001220">
    <property type="entry name" value="L-ASNase_gatD"/>
    <property type="match status" value="1"/>
</dbReference>
<evidence type="ECO:0000256" key="4">
    <source>
        <dbReference type="PIRSR" id="PIRSR001220-2"/>
    </source>
</evidence>
<evidence type="ECO:0000259" key="8">
    <source>
        <dbReference type="Pfam" id="PF17763"/>
    </source>
</evidence>
<dbReference type="GO" id="GO:0006528">
    <property type="term" value="P:asparagine metabolic process"/>
    <property type="evidence" value="ECO:0007669"/>
    <property type="project" value="InterPro"/>
</dbReference>
<dbReference type="PROSITE" id="PS00144">
    <property type="entry name" value="ASN_GLN_ASE_1"/>
    <property type="match status" value="1"/>
</dbReference>
<dbReference type="PANTHER" id="PTHR11707">
    <property type="entry name" value="L-ASPARAGINASE"/>
    <property type="match status" value="1"/>
</dbReference>
<dbReference type="InterPro" id="IPR037152">
    <property type="entry name" value="L-asparaginase_N_sf"/>
</dbReference>
<feature type="binding site" evidence="4">
    <location>
        <begin position="99"/>
        <end position="100"/>
    </location>
    <ligand>
        <name>substrate</name>
    </ligand>
</feature>
<feature type="domain" description="L-asparaginase N-terminal" evidence="7">
    <location>
        <begin position="10"/>
        <end position="202"/>
    </location>
</feature>
<feature type="domain" description="Asparaginase/glutaminase C-terminal" evidence="8">
    <location>
        <begin position="248"/>
        <end position="359"/>
    </location>
</feature>
<dbReference type="InterPro" id="IPR036152">
    <property type="entry name" value="Asp/glu_Ase-like_sf"/>
</dbReference>
<feature type="active site" description="O-isoaspartyl threonine intermediate" evidence="3">
    <location>
        <position position="19"/>
    </location>
</feature>
<dbReference type="EMBL" id="RBZU01000005">
    <property type="protein sequence ID" value="RKP54775.1"/>
    <property type="molecule type" value="Genomic_DNA"/>
</dbReference>
<dbReference type="InterPro" id="IPR006034">
    <property type="entry name" value="Asparaginase/glutaminase-like"/>
</dbReference>
<evidence type="ECO:0000256" key="1">
    <source>
        <dbReference type="ARBA" id="ARBA00010518"/>
    </source>
</evidence>
<evidence type="ECO:0000256" key="3">
    <source>
        <dbReference type="PIRSR" id="PIRSR001220-1"/>
    </source>
</evidence>
<dbReference type="PANTHER" id="PTHR11707:SF28">
    <property type="entry name" value="60 KDA LYSOPHOSPHOLIPASE"/>
    <property type="match status" value="1"/>
</dbReference>
<name>A0A494XXX4_9BURK</name>
<organism evidence="9 10">
    <name type="scientific">Pararobbsia silviterrae</name>
    <dbReference type="NCBI Taxonomy" id="1792498"/>
    <lineage>
        <taxon>Bacteria</taxon>
        <taxon>Pseudomonadati</taxon>
        <taxon>Pseudomonadota</taxon>
        <taxon>Betaproteobacteria</taxon>
        <taxon>Burkholderiales</taxon>
        <taxon>Burkholderiaceae</taxon>
        <taxon>Pararobbsia</taxon>
    </lineage>
</organism>
<dbReference type="GO" id="GO:0004067">
    <property type="term" value="F:asparaginase activity"/>
    <property type="evidence" value="ECO:0007669"/>
    <property type="project" value="UniProtKB-UniRule"/>
</dbReference>
<dbReference type="InterPro" id="IPR027475">
    <property type="entry name" value="Asparaginase/glutaminase_AS2"/>
</dbReference>
<dbReference type="SMART" id="SM00870">
    <property type="entry name" value="Asparaginase"/>
    <property type="match status" value="1"/>
</dbReference>
<dbReference type="SFLD" id="SFLDS00057">
    <property type="entry name" value="Glutaminase/Asparaginase"/>
    <property type="match status" value="1"/>
</dbReference>
<dbReference type="PROSITE" id="PS00917">
    <property type="entry name" value="ASN_GLN_ASE_2"/>
    <property type="match status" value="1"/>
</dbReference>
<feature type="active site" evidence="6">
    <location>
        <position position="99"/>
    </location>
</feature>
<dbReference type="SUPFAM" id="SSF53774">
    <property type="entry name" value="Glutaminase/Asparaginase"/>
    <property type="match status" value="1"/>
</dbReference>
<dbReference type="InterPro" id="IPR027473">
    <property type="entry name" value="L-asparaginase_C"/>
</dbReference>
<comment type="caution">
    <text evidence="9">The sequence shown here is derived from an EMBL/GenBank/DDBJ whole genome shotgun (WGS) entry which is preliminary data.</text>
</comment>
<keyword evidence="2" id="KW-0378">Hydrolase</keyword>
<evidence type="ECO:0000313" key="10">
    <source>
        <dbReference type="Proteomes" id="UP000270342"/>
    </source>
</evidence>
<dbReference type="AlphaFoldDB" id="A0A494XXX4"/>
<dbReference type="PIRSF" id="PIRSF500176">
    <property type="entry name" value="L_ASNase"/>
    <property type="match status" value="1"/>
</dbReference>
<dbReference type="CDD" id="cd08964">
    <property type="entry name" value="L-asparaginase_II"/>
    <property type="match status" value="1"/>
</dbReference>
<dbReference type="RefSeq" id="WP_121087466.1">
    <property type="nucleotide sequence ID" value="NZ_RBZU01000005.1"/>
</dbReference>
<dbReference type="Pfam" id="PF00710">
    <property type="entry name" value="Asparaginase"/>
    <property type="match status" value="1"/>
</dbReference>
<sequence>MTSSTFPLPRIVVVGTGGTIAGAAPTATQTTGYQAGALPVSQLLEAVPGLDTFARIESEPVASIDSKDMSTALWLALAQRIDALLARDDVDGVVVTHGTDTLEETAYFLHLLVKSPKPVVMTAAMRPATAISADGPLNLLQAVRVAGSPAAHGRGVLVVFAGRIHSAREVAKTSTFSIDAFASPETGPLGWIHDAQIEFERRGERLHTVATPFRLGVREADAARAASSASSPGEIQVAPYAIDGALPDVDIVTSYAGVTRIAVDALVASGANGIVVAGTGGGSIHHRLLAGLSDAADQGVAVVRASRVGAGHVLHNGAASDDRLGFVSAGSLSPFKARVLLMVALASGLRGVDELQGAFDTF</sequence>
<keyword evidence="10" id="KW-1185">Reference proteome</keyword>
<feature type="binding site" evidence="4">
    <location>
        <position position="66"/>
    </location>
    <ligand>
        <name>substrate</name>
    </ligand>
</feature>
<evidence type="ECO:0000256" key="2">
    <source>
        <dbReference type="ARBA" id="ARBA00022801"/>
    </source>
</evidence>
<dbReference type="InterPro" id="IPR004550">
    <property type="entry name" value="AsnASE_II"/>
</dbReference>
<dbReference type="Proteomes" id="UP000270342">
    <property type="component" value="Unassembled WGS sequence"/>
</dbReference>
<dbReference type="FunFam" id="3.40.50.1170:FF:000001">
    <property type="entry name" value="L-asparaginase 2"/>
    <property type="match status" value="1"/>
</dbReference>
<protein>
    <submittedName>
        <fullName evidence="9">Asparaginase</fullName>
    </submittedName>
</protein>
<dbReference type="InterPro" id="IPR027474">
    <property type="entry name" value="L-asparaginase_N"/>
</dbReference>
<evidence type="ECO:0000256" key="5">
    <source>
        <dbReference type="PROSITE-ProRule" id="PRU10099"/>
    </source>
</evidence>
<evidence type="ECO:0000259" key="7">
    <source>
        <dbReference type="Pfam" id="PF00710"/>
    </source>
</evidence>
<dbReference type="PRINTS" id="PR00139">
    <property type="entry name" value="ASNGLNASE"/>
</dbReference>
<dbReference type="Gene3D" id="3.40.50.1170">
    <property type="entry name" value="L-asparaginase, N-terminal domain"/>
    <property type="match status" value="1"/>
</dbReference>
<reference evidence="9 10" key="1">
    <citation type="submission" date="2018-10" db="EMBL/GenBank/DDBJ databases">
        <title>Robbsia sp. DHC34, isolated from soil.</title>
        <authorList>
            <person name="Gao Z.-H."/>
            <person name="Qiu L.-H."/>
        </authorList>
    </citation>
    <scope>NUCLEOTIDE SEQUENCE [LARGE SCALE GENOMIC DNA]</scope>
    <source>
        <strain evidence="9 10">DHC34</strain>
    </source>
</reference>
<dbReference type="OrthoDB" id="9788068at2"/>